<dbReference type="Pfam" id="PF00440">
    <property type="entry name" value="TetR_N"/>
    <property type="match status" value="1"/>
</dbReference>
<feature type="domain" description="HTH tetR-type" evidence="3">
    <location>
        <begin position="7"/>
        <end position="67"/>
    </location>
</feature>
<keyword evidence="5" id="KW-1185">Reference proteome</keyword>
<evidence type="ECO:0000313" key="4">
    <source>
        <dbReference type="EMBL" id="PWJ43940.1"/>
    </source>
</evidence>
<dbReference type="InterPro" id="IPR001647">
    <property type="entry name" value="HTH_TetR"/>
</dbReference>
<keyword evidence="1 2" id="KW-0238">DNA-binding</keyword>
<dbReference type="Gene3D" id="1.10.357.10">
    <property type="entry name" value="Tetracycline Repressor, domain 2"/>
    <property type="match status" value="1"/>
</dbReference>
<evidence type="ECO:0000313" key="5">
    <source>
        <dbReference type="Proteomes" id="UP000245535"/>
    </source>
</evidence>
<dbReference type="GO" id="GO:0003700">
    <property type="term" value="F:DNA-binding transcription factor activity"/>
    <property type="evidence" value="ECO:0007669"/>
    <property type="project" value="TreeGrafter"/>
</dbReference>
<dbReference type="PANTHER" id="PTHR30055:SF223">
    <property type="entry name" value="HTH-TYPE TRANSCRIPTIONAL REGULATOR UIDR"/>
    <property type="match status" value="1"/>
</dbReference>
<dbReference type="OrthoDB" id="9785164at2"/>
<evidence type="ECO:0000256" key="1">
    <source>
        <dbReference type="ARBA" id="ARBA00023125"/>
    </source>
</evidence>
<dbReference type="AlphaFoldDB" id="A0A315ZFM1"/>
<dbReference type="InterPro" id="IPR050109">
    <property type="entry name" value="HTH-type_TetR-like_transc_reg"/>
</dbReference>
<dbReference type="InterPro" id="IPR009057">
    <property type="entry name" value="Homeodomain-like_sf"/>
</dbReference>
<evidence type="ECO:0000259" key="3">
    <source>
        <dbReference type="PROSITE" id="PS50977"/>
    </source>
</evidence>
<dbReference type="PANTHER" id="PTHR30055">
    <property type="entry name" value="HTH-TYPE TRANSCRIPTIONAL REGULATOR RUTR"/>
    <property type="match status" value="1"/>
</dbReference>
<accession>A0A315ZFM1</accession>
<dbReference type="PRINTS" id="PR00455">
    <property type="entry name" value="HTHTETR"/>
</dbReference>
<dbReference type="Proteomes" id="UP000245535">
    <property type="component" value="Unassembled WGS sequence"/>
</dbReference>
<name>A0A315ZFM1_SEDFL</name>
<organism evidence="4 5">
    <name type="scientific">Sediminitomix flava</name>
    <dbReference type="NCBI Taxonomy" id="379075"/>
    <lineage>
        <taxon>Bacteria</taxon>
        <taxon>Pseudomonadati</taxon>
        <taxon>Bacteroidota</taxon>
        <taxon>Cytophagia</taxon>
        <taxon>Cytophagales</taxon>
        <taxon>Flammeovirgaceae</taxon>
        <taxon>Sediminitomix</taxon>
    </lineage>
</organism>
<evidence type="ECO:0000256" key="2">
    <source>
        <dbReference type="PROSITE-ProRule" id="PRU00335"/>
    </source>
</evidence>
<sequence>MTAPKKLSTKERILDAALELFNTKGVGGVTMRDISEEAGLSPGNLAYHFKNKNVIVEMLFVQMENERKTALSEVQAIPSFEVINRQSLMIIGLTEKYKFVILDTMSLFRQFPELGKLQSKYAHEHIAYIKAMFDYSVGSGNMIAEQEEGQYERLAKLVWMTLFHWPVQEFITPSEQAWELEVRKAMWDMFKPYLTDKGRENFERALLK</sequence>
<dbReference type="InterPro" id="IPR025722">
    <property type="entry name" value="TetR"/>
</dbReference>
<proteinExistence type="predicted"/>
<reference evidence="4 5" key="1">
    <citation type="submission" date="2018-03" db="EMBL/GenBank/DDBJ databases">
        <title>Genomic Encyclopedia of Archaeal and Bacterial Type Strains, Phase II (KMG-II): from individual species to whole genera.</title>
        <authorList>
            <person name="Goeker M."/>
        </authorList>
    </citation>
    <scope>NUCLEOTIDE SEQUENCE [LARGE SCALE GENOMIC DNA]</scope>
    <source>
        <strain evidence="4 5">DSM 28229</strain>
    </source>
</reference>
<dbReference type="PROSITE" id="PS50977">
    <property type="entry name" value="HTH_TETR_2"/>
    <property type="match status" value="1"/>
</dbReference>
<dbReference type="EMBL" id="QGDO01000001">
    <property type="protein sequence ID" value="PWJ43940.1"/>
    <property type="molecule type" value="Genomic_DNA"/>
</dbReference>
<gene>
    <name evidence="4" type="ORF">BC781_101290</name>
</gene>
<feature type="DNA-binding region" description="H-T-H motif" evidence="2">
    <location>
        <begin position="30"/>
        <end position="49"/>
    </location>
</feature>
<dbReference type="SUPFAM" id="SSF46689">
    <property type="entry name" value="Homeodomain-like"/>
    <property type="match status" value="1"/>
</dbReference>
<dbReference type="GO" id="GO:0000976">
    <property type="term" value="F:transcription cis-regulatory region binding"/>
    <property type="evidence" value="ECO:0007669"/>
    <property type="project" value="TreeGrafter"/>
</dbReference>
<dbReference type="Pfam" id="PF13972">
    <property type="entry name" value="TetR"/>
    <property type="match status" value="1"/>
</dbReference>
<protein>
    <submittedName>
        <fullName evidence="4">TetR family transcriptional regulator</fullName>
    </submittedName>
</protein>
<comment type="caution">
    <text evidence="4">The sequence shown here is derived from an EMBL/GenBank/DDBJ whole genome shotgun (WGS) entry which is preliminary data.</text>
</comment>